<dbReference type="AlphaFoldDB" id="A0A7W9HFN1"/>
<protein>
    <submittedName>
        <fullName evidence="2">Uncharacterized protein</fullName>
    </submittedName>
</protein>
<evidence type="ECO:0000313" key="3">
    <source>
        <dbReference type="Proteomes" id="UP000552097"/>
    </source>
</evidence>
<feature type="transmembrane region" description="Helical" evidence="1">
    <location>
        <begin position="57"/>
        <end position="77"/>
    </location>
</feature>
<proteinExistence type="predicted"/>
<evidence type="ECO:0000256" key="1">
    <source>
        <dbReference type="SAM" id="Phobius"/>
    </source>
</evidence>
<feature type="transmembrane region" description="Helical" evidence="1">
    <location>
        <begin position="21"/>
        <end position="45"/>
    </location>
</feature>
<dbReference type="Proteomes" id="UP000552097">
    <property type="component" value="Unassembled WGS sequence"/>
</dbReference>
<feature type="transmembrane region" description="Helical" evidence="1">
    <location>
        <begin position="110"/>
        <end position="127"/>
    </location>
</feature>
<gene>
    <name evidence="2" type="ORF">F4560_001161</name>
</gene>
<dbReference type="EMBL" id="JACHMO010000001">
    <property type="protein sequence ID" value="MBB5801393.1"/>
    <property type="molecule type" value="Genomic_DNA"/>
</dbReference>
<reference evidence="2 3" key="1">
    <citation type="submission" date="2020-08" db="EMBL/GenBank/DDBJ databases">
        <title>Sequencing the genomes of 1000 actinobacteria strains.</title>
        <authorList>
            <person name="Klenk H.-P."/>
        </authorList>
    </citation>
    <scope>NUCLEOTIDE SEQUENCE [LARGE SCALE GENOMIC DNA]</scope>
    <source>
        <strain evidence="2 3">DSM 45486</strain>
    </source>
</reference>
<keyword evidence="1" id="KW-1133">Transmembrane helix</keyword>
<organism evidence="2 3">
    <name type="scientific">Saccharothrix ecbatanensis</name>
    <dbReference type="NCBI Taxonomy" id="1105145"/>
    <lineage>
        <taxon>Bacteria</taxon>
        <taxon>Bacillati</taxon>
        <taxon>Actinomycetota</taxon>
        <taxon>Actinomycetes</taxon>
        <taxon>Pseudonocardiales</taxon>
        <taxon>Pseudonocardiaceae</taxon>
        <taxon>Saccharothrix</taxon>
    </lineage>
</organism>
<dbReference type="RefSeq" id="WP_184917156.1">
    <property type="nucleotide sequence ID" value="NZ_JACHMO010000001.1"/>
</dbReference>
<keyword evidence="1" id="KW-0812">Transmembrane</keyword>
<sequence>MDRVAMGGSVVEKPSGRGFVLTAWLVVYSIGALAVGVMLVVHAIQELDNGRTLPIPVALLILGLLGEAIGLTGLWLWQRWGLSLLLISVVVGLVGSVAGEVSGLVTAGRVVWVGLFVFALMPRWELFRA</sequence>
<evidence type="ECO:0000313" key="2">
    <source>
        <dbReference type="EMBL" id="MBB5801393.1"/>
    </source>
</evidence>
<accession>A0A7W9HFN1</accession>
<name>A0A7W9HFN1_9PSEU</name>
<keyword evidence="1" id="KW-0472">Membrane</keyword>
<feature type="transmembrane region" description="Helical" evidence="1">
    <location>
        <begin position="84"/>
        <end position="104"/>
    </location>
</feature>
<comment type="caution">
    <text evidence="2">The sequence shown here is derived from an EMBL/GenBank/DDBJ whole genome shotgun (WGS) entry which is preliminary data.</text>
</comment>
<keyword evidence="3" id="KW-1185">Reference proteome</keyword>